<dbReference type="PROSITE" id="PS50240">
    <property type="entry name" value="TRYPSIN_DOM"/>
    <property type="match status" value="1"/>
</dbReference>
<keyword evidence="4" id="KW-0645">Protease</keyword>
<feature type="region of interest" description="Disordered" evidence="2">
    <location>
        <begin position="33"/>
        <end position="52"/>
    </location>
</feature>
<dbReference type="RefSeq" id="WP_380548302.1">
    <property type="nucleotide sequence ID" value="NZ_JBHEZY010000001.1"/>
</dbReference>
<dbReference type="InterPro" id="IPR050966">
    <property type="entry name" value="Glutamyl_endopeptidase"/>
</dbReference>
<dbReference type="InterPro" id="IPR001254">
    <property type="entry name" value="Trypsin_dom"/>
</dbReference>
<sequence length="296" mass="29878">MTRSQLRVLSRLAGALVFGICFVLALQWARPAADSAGSPPPPPRPASAADSAANVPAGFAGPAATLSTAGAAFDGLPSVGALFLADDTGHSTHHHFCTGTVVASTVGNVVATAAHCLSDPAAGAPASASAPVLFVPGYHDGREPYGEWTVTKVLVDPHWAASSDRDYDVAFVVVSRLGSPGARLADLVGAQAVGFAPQRPEPVGVIGYPADTEKPVACRNTLKVYSPTQSEFDCTGFADGSSGGPILTGVDPRTGRGTLVGVIGGYEEGGDTPDVSFASYFGDAVKALYAQAVAAA</sequence>
<evidence type="ECO:0000313" key="5">
    <source>
        <dbReference type="Proteomes" id="UP001592530"/>
    </source>
</evidence>
<reference evidence="4 5" key="1">
    <citation type="submission" date="2024-09" db="EMBL/GenBank/DDBJ databases">
        <authorList>
            <person name="Lee S.D."/>
        </authorList>
    </citation>
    <scope>NUCLEOTIDE SEQUENCE [LARGE SCALE GENOMIC DNA]</scope>
    <source>
        <strain evidence="4 5">N1-3</strain>
    </source>
</reference>
<comment type="caution">
    <text evidence="4">The sequence shown here is derived from an EMBL/GenBank/DDBJ whole genome shotgun (WGS) entry which is preliminary data.</text>
</comment>
<dbReference type="EMBL" id="JBHEZY010000001">
    <property type="protein sequence ID" value="MFC1429600.1"/>
    <property type="molecule type" value="Genomic_DNA"/>
</dbReference>
<dbReference type="PANTHER" id="PTHR15462">
    <property type="entry name" value="SERINE PROTEASE"/>
    <property type="match status" value="1"/>
</dbReference>
<keyword evidence="4" id="KW-0378">Hydrolase</keyword>
<accession>A0ABV6WU81</accession>
<dbReference type="GO" id="GO:0008233">
    <property type="term" value="F:peptidase activity"/>
    <property type="evidence" value="ECO:0007669"/>
    <property type="project" value="UniProtKB-KW"/>
</dbReference>
<gene>
    <name evidence="4" type="ORF">ACEZDB_02880</name>
</gene>
<dbReference type="SUPFAM" id="SSF50494">
    <property type="entry name" value="Trypsin-like serine proteases"/>
    <property type="match status" value="1"/>
</dbReference>
<name>A0ABV6WU81_9ACTN</name>
<evidence type="ECO:0000259" key="3">
    <source>
        <dbReference type="PROSITE" id="PS50240"/>
    </source>
</evidence>
<dbReference type="GO" id="GO:0006508">
    <property type="term" value="P:proteolysis"/>
    <property type="evidence" value="ECO:0007669"/>
    <property type="project" value="UniProtKB-KW"/>
</dbReference>
<feature type="domain" description="Peptidase S1" evidence="3">
    <location>
        <begin position="55"/>
        <end position="286"/>
    </location>
</feature>
<dbReference type="InterPro" id="IPR009003">
    <property type="entry name" value="Peptidase_S1_PA"/>
</dbReference>
<keyword evidence="1" id="KW-0732">Signal</keyword>
<dbReference type="InterPro" id="IPR043504">
    <property type="entry name" value="Peptidase_S1_PA_chymotrypsin"/>
</dbReference>
<evidence type="ECO:0000256" key="2">
    <source>
        <dbReference type="SAM" id="MobiDB-lite"/>
    </source>
</evidence>
<protein>
    <submittedName>
        <fullName evidence="4">Serine protease</fullName>
        <ecNumber evidence="4">3.4.21.-</ecNumber>
    </submittedName>
</protein>
<organism evidence="4 5">
    <name type="scientific">Streptacidiphilus alkalitolerans</name>
    <dbReference type="NCBI Taxonomy" id="3342712"/>
    <lineage>
        <taxon>Bacteria</taxon>
        <taxon>Bacillati</taxon>
        <taxon>Actinomycetota</taxon>
        <taxon>Actinomycetes</taxon>
        <taxon>Kitasatosporales</taxon>
        <taxon>Streptomycetaceae</taxon>
        <taxon>Streptacidiphilus</taxon>
    </lineage>
</organism>
<evidence type="ECO:0000256" key="1">
    <source>
        <dbReference type="ARBA" id="ARBA00022729"/>
    </source>
</evidence>
<dbReference type="EC" id="3.4.21.-" evidence="4"/>
<dbReference type="Gene3D" id="2.40.10.10">
    <property type="entry name" value="Trypsin-like serine proteases"/>
    <property type="match status" value="2"/>
</dbReference>
<proteinExistence type="predicted"/>
<dbReference type="Proteomes" id="UP001592530">
    <property type="component" value="Unassembled WGS sequence"/>
</dbReference>
<evidence type="ECO:0000313" key="4">
    <source>
        <dbReference type="EMBL" id="MFC1429600.1"/>
    </source>
</evidence>
<dbReference type="Pfam" id="PF00089">
    <property type="entry name" value="Trypsin"/>
    <property type="match status" value="1"/>
</dbReference>